<dbReference type="AlphaFoldDB" id="A0A506U3H5"/>
<dbReference type="Gene3D" id="3.40.190.10">
    <property type="entry name" value="Periplasmic binding protein-like II"/>
    <property type="match status" value="1"/>
</dbReference>
<dbReference type="OrthoDB" id="7374754at2"/>
<sequence>MSAFKLKLGLSDSDRTRPLANGEAPIEGIETEISMMGVQALFNRQLSTHDFDVCEFPLATYLRTLETAEKPYLAIPIFPSRHFRFSSIYVKSGRGFEKPADLAGKRIGIPVFDMAAAVWLRGIFHDAYGLDRTSPTYVIGGFETPRTGDEHPQFYPEQFTFEDRRDMGLAQLLAKGEIDALYTARAPSTWPSAEVDRLFADPKATEIGYFNKTGIFPAMHVLAIKRPIAEAHPHVVPALFDAFSRAQNVARAKLFEAAALSTMLPWQMEALLETEAVMGKDYWPAGLAGNRVMLETIIRYMLEDGLITTNFAVEDLFSADMLES</sequence>
<name>A0A506U3H5_9HYPH</name>
<reference evidence="1 2" key="1">
    <citation type="submission" date="2019-06" db="EMBL/GenBank/DDBJ databases">
        <authorList>
            <person name="Li M."/>
        </authorList>
    </citation>
    <scope>NUCLEOTIDE SEQUENCE [LARGE SCALE GENOMIC DNA]</scope>
    <source>
        <strain evidence="1 2">BGMRC2036</strain>
    </source>
</reference>
<evidence type="ECO:0000313" key="2">
    <source>
        <dbReference type="Proteomes" id="UP000318801"/>
    </source>
</evidence>
<evidence type="ECO:0000313" key="1">
    <source>
        <dbReference type="EMBL" id="TPW28882.1"/>
    </source>
</evidence>
<dbReference type="RefSeq" id="WP_141150081.1">
    <property type="nucleotide sequence ID" value="NZ_VHLG01000011.1"/>
</dbReference>
<protein>
    <submittedName>
        <fullName evidence="1">ABC transporter substrate-binding protein</fullName>
    </submittedName>
</protein>
<proteinExistence type="predicted"/>
<dbReference type="SUPFAM" id="SSF53850">
    <property type="entry name" value="Periplasmic binding protein-like II"/>
    <property type="match status" value="1"/>
</dbReference>
<gene>
    <name evidence="1" type="ORF">FJU08_16285</name>
</gene>
<organism evidence="1 2">
    <name type="scientific">Martelella alba</name>
    <dbReference type="NCBI Taxonomy" id="2590451"/>
    <lineage>
        <taxon>Bacteria</taxon>
        <taxon>Pseudomonadati</taxon>
        <taxon>Pseudomonadota</taxon>
        <taxon>Alphaproteobacteria</taxon>
        <taxon>Hyphomicrobiales</taxon>
        <taxon>Aurantimonadaceae</taxon>
        <taxon>Martelella</taxon>
    </lineage>
</organism>
<accession>A0A506U3H5</accession>
<dbReference type="Proteomes" id="UP000318801">
    <property type="component" value="Unassembled WGS sequence"/>
</dbReference>
<keyword evidence="2" id="KW-1185">Reference proteome</keyword>
<comment type="caution">
    <text evidence="1">The sequence shown here is derived from an EMBL/GenBank/DDBJ whole genome shotgun (WGS) entry which is preliminary data.</text>
</comment>
<dbReference type="EMBL" id="VHLG01000011">
    <property type="protein sequence ID" value="TPW28882.1"/>
    <property type="molecule type" value="Genomic_DNA"/>
</dbReference>
<dbReference type="Gene3D" id="3.40.190.270">
    <property type="match status" value="1"/>
</dbReference>